<dbReference type="RefSeq" id="WP_201375932.1">
    <property type="nucleotide sequence ID" value="NZ_BNJG01000003.1"/>
</dbReference>
<accession>A0ABQ3V4T2</accession>
<evidence type="ECO:0000256" key="4">
    <source>
        <dbReference type="ARBA" id="ARBA00023136"/>
    </source>
</evidence>
<comment type="caution">
    <text evidence="7">The sequence shown here is derived from an EMBL/GenBank/DDBJ whole genome shotgun (WGS) entry which is preliminary data.</text>
</comment>
<dbReference type="Proteomes" id="UP000654345">
    <property type="component" value="Unassembled WGS sequence"/>
</dbReference>
<proteinExistence type="inferred from homology"/>
<evidence type="ECO:0000256" key="2">
    <source>
        <dbReference type="ARBA" id="ARBA00022692"/>
    </source>
</evidence>
<keyword evidence="2 5" id="KW-0812">Transmembrane</keyword>
<dbReference type="SUPFAM" id="SSF161098">
    <property type="entry name" value="MetI-like"/>
    <property type="match status" value="1"/>
</dbReference>
<dbReference type="PANTHER" id="PTHR43376:SF1">
    <property type="entry name" value="OLIGOPEPTIDE TRANSPORT SYSTEM PERMEASE PROTEIN"/>
    <property type="match status" value="1"/>
</dbReference>
<keyword evidence="4 5" id="KW-0472">Membrane</keyword>
<feature type="domain" description="ABC transmembrane type-1" evidence="6">
    <location>
        <begin position="99"/>
        <end position="311"/>
    </location>
</feature>
<sequence>MRHLLRRLGFYLIALWASLTLNFLIPRLAPGNPALIFVARFQGRIRPEAIHAIELQFGITNDPLWVQYFQYLNNLLHGNLGLSITYFPTPVAEAIGQELPWTLVLVLVSLVLSFALGTLLGVIIAWRRNSFLDSLLPPLMTFISAIPYFCLALILLYIFGFTLNWFPVSGGYDRFISPDWSPDFISSAIQHAILPAITFVVASISGWMLGMRNAMIMTLSEDYVLMAQAKGLATRRVMLNYAARNAILPNITGFAIALGQVVAGQLFLEIVFSYPGIGYSLFQAVQNSDYALMQGIFLIITVAVMSANFLVDMVYTVLDPRVRQERG</sequence>
<keyword evidence="5" id="KW-0813">Transport</keyword>
<dbReference type="CDD" id="cd06261">
    <property type="entry name" value="TM_PBP2"/>
    <property type="match status" value="1"/>
</dbReference>
<dbReference type="PANTHER" id="PTHR43376">
    <property type="entry name" value="OLIGOPEPTIDE TRANSPORT SYSTEM PERMEASE PROTEIN"/>
    <property type="match status" value="1"/>
</dbReference>
<evidence type="ECO:0000256" key="5">
    <source>
        <dbReference type="RuleBase" id="RU363032"/>
    </source>
</evidence>
<evidence type="ECO:0000256" key="1">
    <source>
        <dbReference type="ARBA" id="ARBA00004141"/>
    </source>
</evidence>
<keyword evidence="3 5" id="KW-1133">Transmembrane helix</keyword>
<comment type="subcellular location">
    <subcellularLocation>
        <location evidence="5">Cell membrane</location>
        <topology evidence="5">Multi-pass membrane protein</topology>
    </subcellularLocation>
    <subcellularLocation>
        <location evidence="1">Membrane</location>
        <topology evidence="1">Multi-pass membrane protein</topology>
    </subcellularLocation>
</comment>
<dbReference type="Gene3D" id="1.10.3720.10">
    <property type="entry name" value="MetI-like"/>
    <property type="match status" value="1"/>
</dbReference>
<organism evidence="7 8">
    <name type="scientific">Ktedonobacter robiniae</name>
    <dbReference type="NCBI Taxonomy" id="2778365"/>
    <lineage>
        <taxon>Bacteria</taxon>
        <taxon>Bacillati</taxon>
        <taxon>Chloroflexota</taxon>
        <taxon>Ktedonobacteria</taxon>
        <taxon>Ktedonobacterales</taxon>
        <taxon>Ktedonobacteraceae</taxon>
        <taxon>Ktedonobacter</taxon>
    </lineage>
</organism>
<evidence type="ECO:0000259" key="6">
    <source>
        <dbReference type="PROSITE" id="PS50928"/>
    </source>
</evidence>
<dbReference type="InterPro" id="IPR000515">
    <property type="entry name" value="MetI-like"/>
</dbReference>
<name>A0ABQ3V4T2_9CHLR</name>
<evidence type="ECO:0000256" key="3">
    <source>
        <dbReference type="ARBA" id="ARBA00022989"/>
    </source>
</evidence>
<comment type="similarity">
    <text evidence="5">Belongs to the binding-protein-dependent transport system permease family.</text>
</comment>
<dbReference type="EMBL" id="BNJG01000003">
    <property type="protein sequence ID" value="GHO59777.1"/>
    <property type="molecule type" value="Genomic_DNA"/>
</dbReference>
<feature type="transmembrane region" description="Helical" evidence="5">
    <location>
        <begin position="292"/>
        <end position="318"/>
    </location>
</feature>
<feature type="transmembrane region" description="Helical" evidence="5">
    <location>
        <begin position="146"/>
        <end position="168"/>
    </location>
</feature>
<protein>
    <submittedName>
        <fullName evidence="7">Peptide ABC transporter permease</fullName>
    </submittedName>
</protein>
<keyword evidence="8" id="KW-1185">Reference proteome</keyword>
<feature type="transmembrane region" description="Helical" evidence="5">
    <location>
        <begin position="246"/>
        <end position="272"/>
    </location>
</feature>
<feature type="transmembrane region" description="Helical" evidence="5">
    <location>
        <begin position="7"/>
        <end position="25"/>
    </location>
</feature>
<feature type="transmembrane region" description="Helical" evidence="5">
    <location>
        <begin position="188"/>
        <end position="209"/>
    </location>
</feature>
<dbReference type="PROSITE" id="PS50928">
    <property type="entry name" value="ABC_TM1"/>
    <property type="match status" value="1"/>
</dbReference>
<dbReference type="InterPro" id="IPR035906">
    <property type="entry name" value="MetI-like_sf"/>
</dbReference>
<dbReference type="Pfam" id="PF00528">
    <property type="entry name" value="BPD_transp_1"/>
    <property type="match status" value="1"/>
</dbReference>
<reference evidence="7 8" key="1">
    <citation type="journal article" date="2021" name="Int. J. Syst. Evol. Microbiol.">
        <title>Reticulibacter mediterranei gen. nov., sp. nov., within the new family Reticulibacteraceae fam. nov., and Ktedonospora formicarum gen. nov., sp. nov., Ktedonobacter robiniae sp. nov., Dictyobacter formicarum sp. nov. and Dictyobacter arantiisoli sp. nov., belonging to the class Ktedonobacteria.</title>
        <authorList>
            <person name="Yabe S."/>
            <person name="Zheng Y."/>
            <person name="Wang C.M."/>
            <person name="Sakai Y."/>
            <person name="Abe K."/>
            <person name="Yokota A."/>
            <person name="Donadio S."/>
            <person name="Cavaletti L."/>
            <person name="Monciardini P."/>
        </authorList>
    </citation>
    <scope>NUCLEOTIDE SEQUENCE [LARGE SCALE GENOMIC DNA]</scope>
    <source>
        <strain evidence="7 8">SOSP1-30</strain>
    </source>
</reference>
<evidence type="ECO:0000313" key="7">
    <source>
        <dbReference type="EMBL" id="GHO59777.1"/>
    </source>
</evidence>
<feature type="transmembrane region" description="Helical" evidence="5">
    <location>
        <begin position="101"/>
        <end position="126"/>
    </location>
</feature>
<gene>
    <name evidence="7" type="ORF">KSB_82520</name>
</gene>
<evidence type="ECO:0000313" key="8">
    <source>
        <dbReference type="Proteomes" id="UP000654345"/>
    </source>
</evidence>